<evidence type="ECO:0000313" key="11">
    <source>
        <dbReference type="Proteomes" id="UP001344888"/>
    </source>
</evidence>
<comment type="caution">
    <text evidence="10">The sequence shown here is derived from an EMBL/GenBank/DDBJ whole genome shotgun (WGS) entry which is preliminary data.</text>
</comment>
<evidence type="ECO:0000256" key="7">
    <source>
        <dbReference type="ARBA" id="ARBA00023163"/>
    </source>
</evidence>
<keyword evidence="6" id="KW-0238">DNA-binding</keyword>
<keyword evidence="3" id="KW-0813">Transport</keyword>
<feature type="domain" description="Fe/B12 periplasmic-binding" evidence="9">
    <location>
        <begin position="260"/>
        <end position="522"/>
    </location>
</feature>
<comment type="similarity">
    <text evidence="2">Belongs to the bacterial solute-binding protein 8 family.</text>
</comment>
<keyword evidence="4" id="KW-0732">Signal</keyword>
<keyword evidence="11" id="KW-1185">Reference proteome</keyword>
<evidence type="ECO:0000256" key="5">
    <source>
        <dbReference type="ARBA" id="ARBA00023015"/>
    </source>
</evidence>
<dbReference type="SUPFAM" id="SSF53807">
    <property type="entry name" value="Helical backbone' metal receptor"/>
    <property type="match status" value="1"/>
</dbReference>
<evidence type="ECO:0000256" key="1">
    <source>
        <dbReference type="ARBA" id="ARBA00004196"/>
    </source>
</evidence>
<gene>
    <name evidence="10" type="ORF">P9B03_18790</name>
</gene>
<dbReference type="InterPro" id="IPR002491">
    <property type="entry name" value="ABC_transptr_periplasmic_BD"/>
</dbReference>
<dbReference type="PROSITE" id="PS01124">
    <property type="entry name" value="HTH_ARAC_FAMILY_2"/>
    <property type="match status" value="1"/>
</dbReference>
<dbReference type="PROSITE" id="PS00041">
    <property type="entry name" value="HTH_ARAC_FAMILY_1"/>
    <property type="match status" value="1"/>
</dbReference>
<reference evidence="10 11" key="1">
    <citation type="submission" date="2023-03" db="EMBL/GenBank/DDBJ databases">
        <title>Bacillus Genome Sequencing.</title>
        <authorList>
            <person name="Dunlap C."/>
        </authorList>
    </citation>
    <scope>NUCLEOTIDE SEQUENCE [LARGE SCALE GENOMIC DNA]</scope>
    <source>
        <strain evidence="10 11">B-59205</strain>
    </source>
</reference>
<evidence type="ECO:0000256" key="6">
    <source>
        <dbReference type="ARBA" id="ARBA00023125"/>
    </source>
</evidence>
<dbReference type="Gene3D" id="3.40.50.1980">
    <property type="entry name" value="Nitrogenase molybdenum iron protein domain"/>
    <property type="match status" value="2"/>
</dbReference>
<evidence type="ECO:0000313" key="10">
    <source>
        <dbReference type="EMBL" id="MEC1180516.1"/>
    </source>
</evidence>
<sequence>MPIENSLLSHTFYQPIQIIHLEDMLDTYKHSSSLPCIIIVYDGSISYTLHNQQIELHPRTIMFWDNVSNFYIPNNSGVSGIVIEYRPFRVRESSLFQEVTMIRGCSHKIMSLALAIEKETRAIKKTHPFRLQKLFADLLEALYTELSESIQQKEESWIEIALEYVHLHFHEELTREQMAEKAQVSPEHFSRTFLKHTGHSFTKYLTLLRVRESQKKLLYEMPKLDDLARDVGYREGTYLSRKFKQFVGISPSVYNQKPKRVIALNTNHTACLLALGIIPELGVFSPYIESLKSVPSAHKLKGYEHDVATNYEEIIAACPDVIINYSGEREKKALLSLAPVCELPCMQLSWREQFRLIANIVDKQELVGEWLYQYNEQVAHCNHILNQQLGKRGTAIVWEIGNNAAYCFDSGYGRGSQILYDDLGFSRPNSIIAQSIRESGFFPVEIEELVHFPADHIFITSLPTQDFGKKRFMQMLHSEQWRSMEAVRKKQVYFINQYELFYGYDPLSTAAQLEKLMRVLTS</sequence>
<dbReference type="InterPro" id="IPR018062">
    <property type="entry name" value="HTH_AraC-typ_CS"/>
</dbReference>
<dbReference type="Pfam" id="PF12833">
    <property type="entry name" value="HTH_18"/>
    <property type="match status" value="1"/>
</dbReference>
<dbReference type="InterPro" id="IPR018060">
    <property type="entry name" value="HTH_AraC"/>
</dbReference>
<name>A0AAW9NVE0_9BACL</name>
<dbReference type="PANTHER" id="PTHR30532:SF26">
    <property type="entry name" value="IRON(3+)-HYDROXAMATE-BINDING PROTEIN FHUD"/>
    <property type="match status" value="1"/>
</dbReference>
<dbReference type="GO" id="GO:0030288">
    <property type="term" value="C:outer membrane-bounded periplasmic space"/>
    <property type="evidence" value="ECO:0007669"/>
    <property type="project" value="TreeGrafter"/>
</dbReference>
<dbReference type="Proteomes" id="UP001344888">
    <property type="component" value="Unassembled WGS sequence"/>
</dbReference>
<dbReference type="PROSITE" id="PS50983">
    <property type="entry name" value="FE_B12_PBP"/>
    <property type="match status" value="1"/>
</dbReference>
<feature type="domain" description="HTH araC/xylS-type" evidence="8">
    <location>
        <begin position="159"/>
        <end position="257"/>
    </location>
</feature>
<dbReference type="InterPro" id="IPR009057">
    <property type="entry name" value="Homeodomain-like_sf"/>
</dbReference>
<proteinExistence type="inferred from homology"/>
<dbReference type="EMBL" id="JARSFG010000033">
    <property type="protein sequence ID" value="MEC1180516.1"/>
    <property type="molecule type" value="Genomic_DNA"/>
</dbReference>
<dbReference type="GO" id="GO:0043565">
    <property type="term" value="F:sequence-specific DNA binding"/>
    <property type="evidence" value="ECO:0007669"/>
    <property type="project" value="InterPro"/>
</dbReference>
<organism evidence="10 11">
    <name type="scientific">Metasolibacillus meyeri</name>
    <dbReference type="NCBI Taxonomy" id="1071052"/>
    <lineage>
        <taxon>Bacteria</taxon>
        <taxon>Bacillati</taxon>
        <taxon>Bacillota</taxon>
        <taxon>Bacilli</taxon>
        <taxon>Bacillales</taxon>
        <taxon>Caryophanaceae</taxon>
        <taxon>Metasolibacillus</taxon>
    </lineage>
</organism>
<comment type="subcellular location">
    <subcellularLocation>
        <location evidence="1">Cell envelope</location>
    </subcellularLocation>
</comment>
<protein>
    <submittedName>
        <fullName evidence="10">ABC transporter substrate-binding protein</fullName>
    </submittedName>
</protein>
<dbReference type="PANTHER" id="PTHR30532">
    <property type="entry name" value="IRON III DICITRATE-BINDING PERIPLASMIC PROTEIN"/>
    <property type="match status" value="1"/>
</dbReference>
<dbReference type="InterPro" id="IPR051313">
    <property type="entry name" value="Bact_iron-sidero_bind"/>
</dbReference>
<dbReference type="AlphaFoldDB" id="A0AAW9NVE0"/>
<dbReference type="SUPFAM" id="SSF46689">
    <property type="entry name" value="Homeodomain-like"/>
    <property type="match status" value="2"/>
</dbReference>
<evidence type="ECO:0000256" key="4">
    <source>
        <dbReference type="ARBA" id="ARBA00022729"/>
    </source>
</evidence>
<accession>A0AAW9NVE0</accession>
<evidence type="ECO:0000256" key="2">
    <source>
        <dbReference type="ARBA" id="ARBA00008814"/>
    </source>
</evidence>
<keyword evidence="5" id="KW-0805">Transcription regulation</keyword>
<dbReference type="Gene3D" id="1.10.10.60">
    <property type="entry name" value="Homeodomain-like"/>
    <property type="match status" value="2"/>
</dbReference>
<dbReference type="GO" id="GO:0003700">
    <property type="term" value="F:DNA-binding transcription factor activity"/>
    <property type="evidence" value="ECO:0007669"/>
    <property type="project" value="InterPro"/>
</dbReference>
<dbReference type="SMART" id="SM00342">
    <property type="entry name" value="HTH_ARAC"/>
    <property type="match status" value="1"/>
</dbReference>
<keyword evidence="7" id="KW-0804">Transcription</keyword>
<evidence type="ECO:0000256" key="3">
    <source>
        <dbReference type="ARBA" id="ARBA00022448"/>
    </source>
</evidence>
<dbReference type="RefSeq" id="WP_326125054.1">
    <property type="nucleotide sequence ID" value="NZ_JARSFG010000033.1"/>
</dbReference>
<evidence type="ECO:0000259" key="8">
    <source>
        <dbReference type="PROSITE" id="PS01124"/>
    </source>
</evidence>
<dbReference type="Pfam" id="PF01497">
    <property type="entry name" value="Peripla_BP_2"/>
    <property type="match status" value="1"/>
</dbReference>
<dbReference type="GO" id="GO:1901678">
    <property type="term" value="P:iron coordination entity transport"/>
    <property type="evidence" value="ECO:0007669"/>
    <property type="project" value="UniProtKB-ARBA"/>
</dbReference>
<evidence type="ECO:0000259" key="9">
    <source>
        <dbReference type="PROSITE" id="PS50983"/>
    </source>
</evidence>